<dbReference type="GO" id="GO:0009435">
    <property type="term" value="P:NAD+ biosynthetic process"/>
    <property type="evidence" value="ECO:0007669"/>
    <property type="project" value="UniProtKB-UniRule"/>
</dbReference>
<dbReference type="STRING" id="1178515.SY83_14430"/>
<dbReference type="RefSeq" id="WP_068607642.1">
    <property type="nucleotide sequence ID" value="NZ_CP011388.1"/>
</dbReference>
<gene>
    <name evidence="10 12" type="primary">nadD</name>
    <name evidence="12" type="ORF">SY83_14430</name>
</gene>
<feature type="domain" description="Cytidyltransferase-like" evidence="11">
    <location>
        <begin position="5"/>
        <end position="168"/>
    </location>
</feature>
<organism evidence="12 13">
    <name type="scientific">Paenibacillus swuensis</name>
    <dbReference type="NCBI Taxonomy" id="1178515"/>
    <lineage>
        <taxon>Bacteria</taxon>
        <taxon>Bacillati</taxon>
        <taxon>Bacillota</taxon>
        <taxon>Bacilli</taxon>
        <taxon>Bacillales</taxon>
        <taxon>Paenibacillaceae</taxon>
        <taxon>Paenibacillus</taxon>
    </lineage>
</organism>
<dbReference type="GO" id="GO:0005524">
    <property type="term" value="F:ATP binding"/>
    <property type="evidence" value="ECO:0007669"/>
    <property type="project" value="UniProtKB-KW"/>
</dbReference>
<dbReference type="NCBIfam" id="NF000840">
    <property type="entry name" value="PRK00071.1-3"/>
    <property type="match status" value="1"/>
</dbReference>
<dbReference type="AlphaFoldDB" id="A0A172TKC4"/>
<comment type="catalytic activity">
    <reaction evidence="9 10">
        <text>nicotinate beta-D-ribonucleotide + ATP + H(+) = deamido-NAD(+) + diphosphate</text>
        <dbReference type="Rhea" id="RHEA:22860"/>
        <dbReference type="ChEBI" id="CHEBI:15378"/>
        <dbReference type="ChEBI" id="CHEBI:30616"/>
        <dbReference type="ChEBI" id="CHEBI:33019"/>
        <dbReference type="ChEBI" id="CHEBI:57502"/>
        <dbReference type="ChEBI" id="CHEBI:58437"/>
        <dbReference type="EC" id="2.7.7.18"/>
    </reaction>
</comment>
<dbReference type="Proteomes" id="UP000076927">
    <property type="component" value="Chromosome"/>
</dbReference>
<evidence type="ECO:0000256" key="7">
    <source>
        <dbReference type="ARBA" id="ARBA00022840"/>
    </source>
</evidence>
<evidence type="ECO:0000256" key="2">
    <source>
        <dbReference type="ARBA" id="ARBA00005019"/>
    </source>
</evidence>
<evidence type="ECO:0000256" key="4">
    <source>
        <dbReference type="ARBA" id="ARBA00022679"/>
    </source>
</evidence>
<dbReference type="InterPro" id="IPR014729">
    <property type="entry name" value="Rossmann-like_a/b/a_fold"/>
</dbReference>
<dbReference type="Gene3D" id="3.40.50.620">
    <property type="entry name" value="HUPs"/>
    <property type="match status" value="1"/>
</dbReference>
<dbReference type="Pfam" id="PF01467">
    <property type="entry name" value="CTP_transf_like"/>
    <property type="match status" value="1"/>
</dbReference>
<keyword evidence="13" id="KW-1185">Reference proteome</keyword>
<protein>
    <recommendedName>
        <fullName evidence="10">Probable nicotinate-nucleotide adenylyltransferase</fullName>
        <ecNumber evidence="10">2.7.7.18</ecNumber>
    </recommendedName>
    <alternativeName>
        <fullName evidence="10">Deamido-NAD(+) diphosphorylase</fullName>
    </alternativeName>
    <alternativeName>
        <fullName evidence="10">Deamido-NAD(+) pyrophosphorylase</fullName>
    </alternativeName>
    <alternativeName>
        <fullName evidence="10">Nicotinate mononucleotide adenylyltransferase</fullName>
        <shortName evidence="10">NaMN adenylyltransferase</shortName>
    </alternativeName>
</protein>
<dbReference type="NCBIfam" id="TIGR00482">
    <property type="entry name" value="nicotinate (nicotinamide) nucleotide adenylyltransferase"/>
    <property type="match status" value="1"/>
</dbReference>
<dbReference type="KEGG" id="pswu:SY83_14430"/>
<name>A0A172TKC4_9BACL</name>
<proteinExistence type="inferred from homology"/>
<evidence type="ECO:0000313" key="12">
    <source>
        <dbReference type="EMBL" id="ANE47267.1"/>
    </source>
</evidence>
<accession>A0A172TKC4</accession>
<evidence type="ECO:0000259" key="11">
    <source>
        <dbReference type="Pfam" id="PF01467"/>
    </source>
</evidence>
<dbReference type="HAMAP" id="MF_00244">
    <property type="entry name" value="NaMN_adenylyltr"/>
    <property type="match status" value="1"/>
</dbReference>
<evidence type="ECO:0000313" key="13">
    <source>
        <dbReference type="Proteomes" id="UP000076927"/>
    </source>
</evidence>
<dbReference type="EC" id="2.7.7.18" evidence="10"/>
<keyword evidence="4 10" id="KW-0808">Transferase</keyword>
<evidence type="ECO:0000256" key="1">
    <source>
        <dbReference type="ARBA" id="ARBA00002324"/>
    </source>
</evidence>
<evidence type="ECO:0000256" key="6">
    <source>
        <dbReference type="ARBA" id="ARBA00022741"/>
    </source>
</evidence>
<evidence type="ECO:0000256" key="5">
    <source>
        <dbReference type="ARBA" id="ARBA00022695"/>
    </source>
</evidence>
<dbReference type="SUPFAM" id="SSF52374">
    <property type="entry name" value="Nucleotidylyl transferase"/>
    <property type="match status" value="1"/>
</dbReference>
<keyword evidence="8 10" id="KW-0520">NAD</keyword>
<evidence type="ECO:0000256" key="8">
    <source>
        <dbReference type="ARBA" id="ARBA00023027"/>
    </source>
</evidence>
<comment type="function">
    <text evidence="1 10">Catalyzes the reversible adenylation of nicotinate mononucleotide (NaMN) to nicotinic acid adenine dinucleotide (NaAD).</text>
</comment>
<dbReference type="NCBIfam" id="NF000841">
    <property type="entry name" value="PRK00071.1-4"/>
    <property type="match status" value="1"/>
</dbReference>
<comment type="similarity">
    <text evidence="10">Belongs to the NadD family.</text>
</comment>
<keyword evidence="6 10" id="KW-0547">Nucleotide-binding</keyword>
<keyword evidence="7 10" id="KW-0067">ATP-binding</keyword>
<dbReference type="GO" id="GO:0004515">
    <property type="term" value="F:nicotinate-nucleotide adenylyltransferase activity"/>
    <property type="evidence" value="ECO:0007669"/>
    <property type="project" value="UniProtKB-UniRule"/>
</dbReference>
<comment type="pathway">
    <text evidence="2 10">Cofactor biosynthesis; NAD(+) biosynthesis; deamido-NAD(+) from nicotinate D-ribonucleotide: step 1/1.</text>
</comment>
<dbReference type="PANTHER" id="PTHR39321">
    <property type="entry name" value="NICOTINATE-NUCLEOTIDE ADENYLYLTRANSFERASE-RELATED"/>
    <property type="match status" value="1"/>
</dbReference>
<keyword evidence="3 10" id="KW-0662">Pyridine nucleotide biosynthesis</keyword>
<dbReference type="OrthoDB" id="5295945at2"/>
<evidence type="ECO:0000256" key="3">
    <source>
        <dbReference type="ARBA" id="ARBA00022642"/>
    </source>
</evidence>
<dbReference type="InterPro" id="IPR005248">
    <property type="entry name" value="NadD/NMNAT"/>
</dbReference>
<dbReference type="PATRIC" id="fig|1178515.4.peg.2897"/>
<evidence type="ECO:0000256" key="10">
    <source>
        <dbReference type="HAMAP-Rule" id="MF_00244"/>
    </source>
</evidence>
<dbReference type="UniPathway" id="UPA00253">
    <property type="reaction ID" value="UER00332"/>
</dbReference>
<dbReference type="PANTHER" id="PTHR39321:SF3">
    <property type="entry name" value="PHOSPHOPANTETHEINE ADENYLYLTRANSFERASE"/>
    <property type="match status" value="1"/>
</dbReference>
<dbReference type="EMBL" id="CP011388">
    <property type="protein sequence ID" value="ANE47267.1"/>
    <property type="molecule type" value="Genomic_DNA"/>
</dbReference>
<reference evidence="12 13" key="1">
    <citation type="submission" date="2015-01" db="EMBL/GenBank/DDBJ databases">
        <title>Paenibacillus swuensis/DY6/whole genome sequencing.</title>
        <authorList>
            <person name="Kim M.K."/>
            <person name="Srinivasan S."/>
            <person name="Lee J.-J."/>
        </authorList>
    </citation>
    <scope>NUCLEOTIDE SEQUENCE [LARGE SCALE GENOMIC DNA]</scope>
    <source>
        <strain evidence="12 13">DY6</strain>
    </source>
</reference>
<keyword evidence="5 10" id="KW-0548">Nucleotidyltransferase</keyword>
<evidence type="ECO:0000256" key="9">
    <source>
        <dbReference type="ARBA" id="ARBA00048721"/>
    </source>
</evidence>
<sequence>MRIGIMGGTFNPIHLGHLIAAQRACEGMELDQIWFMPTHTPPHKPAPAGTTPEQRRDMVQLAVSGSNRFCVSDAELRREGVSYSYDTVCRLQQDHPDDRFYYIVGADMIQFLPKWYRIDELATRIGFIGLQRKGYSASLEALPENIRAAVTLVPMPVIELSSTEIRERRAKGKPVTYLVPANVERYMEENGLYA</sequence>
<dbReference type="NCBIfam" id="TIGR00125">
    <property type="entry name" value="cyt_tran_rel"/>
    <property type="match status" value="1"/>
</dbReference>
<dbReference type="CDD" id="cd02165">
    <property type="entry name" value="NMNAT"/>
    <property type="match status" value="1"/>
</dbReference>
<dbReference type="InterPro" id="IPR004821">
    <property type="entry name" value="Cyt_trans-like"/>
</dbReference>